<accession>A0A218XKL7</accession>
<evidence type="ECO:0000256" key="1">
    <source>
        <dbReference type="SAM" id="MobiDB-lite"/>
    </source>
</evidence>
<sequence>MAPNRSGWNAGQTRLAQVGSDIATEASDGSFEQGQRLPTDNSPPEVAVVVVFRKESWINPIYKKTAHTEAPDGILRQGRRPWVAKGPL</sequence>
<feature type="region of interest" description="Disordered" evidence="1">
    <location>
        <begin position="1"/>
        <end position="44"/>
    </location>
</feature>
<name>A0A218XKL7_PUNGR</name>
<reference evidence="3" key="1">
    <citation type="journal article" date="2017" name="Plant J.">
        <title>The pomegranate (Punica granatum L.) genome and the genomics of punicalagin biosynthesis.</title>
        <authorList>
            <person name="Qin G."/>
            <person name="Xu C."/>
            <person name="Ming R."/>
            <person name="Tang H."/>
            <person name="Guyot R."/>
            <person name="Kramer E.M."/>
            <person name="Hu Y."/>
            <person name="Yi X."/>
            <person name="Qi Y."/>
            <person name="Xu X."/>
            <person name="Gao Z."/>
            <person name="Pan H."/>
            <person name="Jian J."/>
            <person name="Tian Y."/>
            <person name="Yue Z."/>
            <person name="Xu Y."/>
        </authorList>
    </citation>
    <scope>NUCLEOTIDE SEQUENCE [LARGE SCALE GENOMIC DNA]</scope>
    <source>
        <strain evidence="3">cv. Dabenzi</strain>
    </source>
</reference>
<feature type="compositionally biased region" description="Polar residues" evidence="1">
    <location>
        <begin position="1"/>
        <end position="15"/>
    </location>
</feature>
<feature type="region of interest" description="Disordered" evidence="1">
    <location>
        <begin position="68"/>
        <end position="88"/>
    </location>
</feature>
<comment type="caution">
    <text evidence="2">The sequence shown here is derived from an EMBL/GenBank/DDBJ whole genome shotgun (WGS) entry which is preliminary data.</text>
</comment>
<protein>
    <submittedName>
        <fullName evidence="2">Uncharacterized protein</fullName>
    </submittedName>
</protein>
<dbReference type="EMBL" id="MTKT01001118">
    <property type="protein sequence ID" value="OWM85785.1"/>
    <property type="molecule type" value="Genomic_DNA"/>
</dbReference>
<dbReference type="AlphaFoldDB" id="A0A218XKL7"/>
<proteinExistence type="predicted"/>
<feature type="compositionally biased region" description="Polar residues" evidence="1">
    <location>
        <begin position="30"/>
        <end position="42"/>
    </location>
</feature>
<evidence type="ECO:0000313" key="3">
    <source>
        <dbReference type="Proteomes" id="UP000197138"/>
    </source>
</evidence>
<evidence type="ECO:0000313" key="2">
    <source>
        <dbReference type="EMBL" id="OWM85785.1"/>
    </source>
</evidence>
<gene>
    <name evidence="2" type="ORF">CDL15_Pgr005976</name>
</gene>
<dbReference type="Proteomes" id="UP000197138">
    <property type="component" value="Unassembled WGS sequence"/>
</dbReference>
<organism evidence="2 3">
    <name type="scientific">Punica granatum</name>
    <name type="common">Pomegranate</name>
    <dbReference type="NCBI Taxonomy" id="22663"/>
    <lineage>
        <taxon>Eukaryota</taxon>
        <taxon>Viridiplantae</taxon>
        <taxon>Streptophyta</taxon>
        <taxon>Embryophyta</taxon>
        <taxon>Tracheophyta</taxon>
        <taxon>Spermatophyta</taxon>
        <taxon>Magnoliopsida</taxon>
        <taxon>eudicotyledons</taxon>
        <taxon>Gunneridae</taxon>
        <taxon>Pentapetalae</taxon>
        <taxon>rosids</taxon>
        <taxon>malvids</taxon>
        <taxon>Myrtales</taxon>
        <taxon>Lythraceae</taxon>
        <taxon>Punica</taxon>
    </lineage>
</organism>